<dbReference type="AlphaFoldDB" id="A0A183GU86"/>
<dbReference type="Proteomes" id="UP000050761">
    <property type="component" value="Unassembled WGS sequence"/>
</dbReference>
<dbReference type="PANTHER" id="PTHR47331:SF1">
    <property type="entry name" value="GAG-LIKE PROTEIN"/>
    <property type="match status" value="1"/>
</dbReference>
<accession>A0A183GU86</accession>
<evidence type="ECO:0000313" key="2">
    <source>
        <dbReference type="EMBL" id="VDP56585.1"/>
    </source>
</evidence>
<dbReference type="PANTHER" id="PTHR47331">
    <property type="entry name" value="PHD-TYPE DOMAIN-CONTAINING PROTEIN"/>
    <property type="match status" value="1"/>
</dbReference>
<feature type="domain" description="Integrase zinc-binding" evidence="1">
    <location>
        <begin position="547"/>
        <end position="592"/>
    </location>
</feature>
<dbReference type="GO" id="GO:0003676">
    <property type="term" value="F:nucleic acid binding"/>
    <property type="evidence" value="ECO:0007669"/>
    <property type="project" value="InterPro"/>
</dbReference>
<dbReference type="WBParaSite" id="HPBE_0002625601-mRNA-1">
    <property type="protein sequence ID" value="HPBE_0002625601-mRNA-1"/>
    <property type="gene ID" value="HPBE_0002625601"/>
</dbReference>
<dbReference type="InterPro" id="IPR036397">
    <property type="entry name" value="RNaseH_sf"/>
</dbReference>
<sequence>MATDLLEEAQHLCQRTTQMFADLNMNLREFSTNNIHLVNILKTRVPILILRWDTQGDTIRIGCQLPDTPLVTKRTVTSAIASIYDPLGWILPLLHWPKIFLNICGGIDTIGTPYLYEIRSKNSGSTRFRERDSMLSRSKTTLSLSSYLRGRQFDLDGCVRVSMSRCSCITAHGQVKITIASGGAICNTQVGAQCNPFSNEIIQFGIQPSASLYPHTRDTYSPTLKSYWERETGQFVHNRLNEIHNISAYLAQKSCSVKFGYVPSQENPADCGTRELTREDTHGCRESAIHQATYVTNQIRRSLRQLNIQLDEHGILRCYGRLNRVHGNNHRDFHKREHLGIDHAATLIKQEYWIPQIRSQVASMIRRCVPCQRFNTLPFKYPAKENLPKERVIRSYLFEHIGLDYFGPMFISPLSGTQETTRLIQLDVVPYLKTKAFLHMHRKFFARRGVTRTITCDNAPTFDKIKSSAIPITSVWTRNRGCRESAIHQATYVTNQIRRSLRQLNIQLDEHGILRCYGRLNRVQFDNNAKNPILILQKNAVSGNNHRDFHEREHLGIDHAATLIKQEYWIPQIRSQVASMIRRCVPCQRFNTLPFKYPAQENLPKERVIRSYPFEHIGLDYFGPMFISPLSGTQEKCYGAVLTCMATRLIQLDVVLI</sequence>
<keyword evidence="3" id="KW-1185">Reference proteome</keyword>
<feature type="domain" description="Integrase zinc-binding" evidence="1">
    <location>
        <begin position="331"/>
        <end position="376"/>
    </location>
</feature>
<gene>
    <name evidence="2" type="ORF">HPBE_LOCUS26256</name>
</gene>
<evidence type="ECO:0000313" key="3">
    <source>
        <dbReference type="Proteomes" id="UP000050761"/>
    </source>
</evidence>
<dbReference type="Gene3D" id="3.30.420.10">
    <property type="entry name" value="Ribonuclease H-like superfamily/Ribonuclease H"/>
    <property type="match status" value="1"/>
</dbReference>
<proteinExistence type="predicted"/>
<evidence type="ECO:0000259" key="1">
    <source>
        <dbReference type="Pfam" id="PF17921"/>
    </source>
</evidence>
<name>A0A183GU86_HELPZ</name>
<accession>A0A3P8FP53</accession>
<dbReference type="InterPro" id="IPR041588">
    <property type="entry name" value="Integrase_H2C2"/>
</dbReference>
<evidence type="ECO:0000313" key="4">
    <source>
        <dbReference type="WBParaSite" id="HPBE_0002625601-mRNA-1"/>
    </source>
</evidence>
<reference evidence="2 3" key="1">
    <citation type="submission" date="2018-11" db="EMBL/GenBank/DDBJ databases">
        <authorList>
            <consortium name="Pathogen Informatics"/>
        </authorList>
    </citation>
    <scope>NUCLEOTIDE SEQUENCE [LARGE SCALE GENOMIC DNA]</scope>
</reference>
<dbReference type="Gene3D" id="1.10.340.70">
    <property type="match status" value="2"/>
</dbReference>
<dbReference type="Pfam" id="PF17921">
    <property type="entry name" value="Integrase_H2C2"/>
    <property type="match status" value="2"/>
</dbReference>
<reference evidence="4" key="2">
    <citation type="submission" date="2019-09" db="UniProtKB">
        <authorList>
            <consortium name="WormBaseParasite"/>
        </authorList>
    </citation>
    <scope>IDENTIFICATION</scope>
</reference>
<dbReference type="OrthoDB" id="5872779at2759"/>
<dbReference type="EMBL" id="UZAH01039559">
    <property type="protein sequence ID" value="VDP56585.1"/>
    <property type="molecule type" value="Genomic_DNA"/>
</dbReference>
<protein>
    <submittedName>
        <fullName evidence="4">Integrase catalytic domain-containing protein</fullName>
    </submittedName>
</protein>
<organism evidence="3 4">
    <name type="scientific">Heligmosomoides polygyrus</name>
    <name type="common">Parasitic roundworm</name>
    <dbReference type="NCBI Taxonomy" id="6339"/>
    <lineage>
        <taxon>Eukaryota</taxon>
        <taxon>Metazoa</taxon>
        <taxon>Ecdysozoa</taxon>
        <taxon>Nematoda</taxon>
        <taxon>Chromadorea</taxon>
        <taxon>Rhabditida</taxon>
        <taxon>Rhabditina</taxon>
        <taxon>Rhabditomorpha</taxon>
        <taxon>Strongyloidea</taxon>
        <taxon>Heligmosomidae</taxon>
        <taxon>Heligmosomoides</taxon>
    </lineage>
</organism>